<dbReference type="Proteomes" id="UP001054945">
    <property type="component" value="Unassembled WGS sequence"/>
</dbReference>
<keyword evidence="2" id="KW-1185">Reference proteome</keyword>
<name>A0AAV4MH42_CAEEX</name>
<sequence>MQWRWGNGFRQRTPATSCSQCRSTKETSLSLRKSFGESSTLWKSFVAYRCSALTPGVDIEPFNTIHISGFETSFLLFPLHFEH</sequence>
<dbReference type="AlphaFoldDB" id="A0AAV4MH42"/>
<protein>
    <submittedName>
        <fullName evidence="1">Uncharacterized protein</fullName>
    </submittedName>
</protein>
<evidence type="ECO:0000313" key="1">
    <source>
        <dbReference type="EMBL" id="GIX70751.1"/>
    </source>
</evidence>
<reference evidence="1 2" key="1">
    <citation type="submission" date="2021-06" db="EMBL/GenBank/DDBJ databases">
        <title>Caerostris extrusa draft genome.</title>
        <authorList>
            <person name="Kono N."/>
            <person name="Arakawa K."/>
        </authorList>
    </citation>
    <scope>NUCLEOTIDE SEQUENCE [LARGE SCALE GENOMIC DNA]</scope>
</reference>
<gene>
    <name evidence="1" type="ORF">CEXT_645921</name>
</gene>
<proteinExistence type="predicted"/>
<accession>A0AAV4MH42</accession>
<organism evidence="1 2">
    <name type="scientific">Caerostris extrusa</name>
    <name type="common">Bark spider</name>
    <name type="synonym">Caerostris bankana</name>
    <dbReference type="NCBI Taxonomy" id="172846"/>
    <lineage>
        <taxon>Eukaryota</taxon>
        <taxon>Metazoa</taxon>
        <taxon>Ecdysozoa</taxon>
        <taxon>Arthropoda</taxon>
        <taxon>Chelicerata</taxon>
        <taxon>Arachnida</taxon>
        <taxon>Araneae</taxon>
        <taxon>Araneomorphae</taxon>
        <taxon>Entelegynae</taxon>
        <taxon>Araneoidea</taxon>
        <taxon>Araneidae</taxon>
        <taxon>Caerostris</taxon>
    </lineage>
</organism>
<dbReference type="EMBL" id="BPLR01002165">
    <property type="protein sequence ID" value="GIX70751.1"/>
    <property type="molecule type" value="Genomic_DNA"/>
</dbReference>
<comment type="caution">
    <text evidence="1">The sequence shown here is derived from an EMBL/GenBank/DDBJ whole genome shotgun (WGS) entry which is preliminary data.</text>
</comment>
<evidence type="ECO:0000313" key="2">
    <source>
        <dbReference type="Proteomes" id="UP001054945"/>
    </source>
</evidence>